<accession>A0A150WKG6</accession>
<feature type="transmembrane region" description="Helical" evidence="1">
    <location>
        <begin position="7"/>
        <end position="26"/>
    </location>
</feature>
<feature type="transmembrane region" description="Helical" evidence="1">
    <location>
        <begin position="32"/>
        <end position="49"/>
    </location>
</feature>
<gene>
    <name evidence="4" type="ORF">AZI85_03380</name>
</gene>
<dbReference type="Pfam" id="PF23357">
    <property type="entry name" value="DUF7088"/>
    <property type="match status" value="1"/>
</dbReference>
<dbReference type="InterPro" id="IPR019196">
    <property type="entry name" value="ABC_transp_unknown"/>
</dbReference>
<keyword evidence="1" id="KW-1133">Transmembrane helix</keyword>
<dbReference type="Pfam" id="PF09822">
    <property type="entry name" value="ABC_transp_aux"/>
    <property type="match status" value="1"/>
</dbReference>
<dbReference type="EMBL" id="LUKF01000012">
    <property type="protein sequence ID" value="KYG64471.1"/>
    <property type="molecule type" value="Genomic_DNA"/>
</dbReference>
<evidence type="ECO:0000256" key="1">
    <source>
        <dbReference type="SAM" id="Phobius"/>
    </source>
</evidence>
<comment type="caution">
    <text evidence="4">The sequence shown here is derived from an EMBL/GenBank/DDBJ whole genome shotgun (WGS) entry which is preliminary data.</text>
</comment>
<feature type="domain" description="DUF7088" evidence="3">
    <location>
        <begin position="101"/>
        <end position="174"/>
    </location>
</feature>
<reference evidence="4 5" key="1">
    <citation type="submission" date="2016-03" db="EMBL/GenBank/DDBJ databases">
        <authorList>
            <person name="Ploux O."/>
        </authorList>
    </citation>
    <scope>NUCLEOTIDE SEQUENCE [LARGE SCALE GENOMIC DNA]</scope>
    <source>
        <strain evidence="4 5">BER2</strain>
    </source>
</reference>
<dbReference type="RefSeq" id="WP_063243455.1">
    <property type="nucleotide sequence ID" value="NZ_LUKF01000012.1"/>
</dbReference>
<dbReference type="InterPro" id="IPR055396">
    <property type="entry name" value="DUF7088"/>
</dbReference>
<dbReference type="Gene3D" id="3.40.30.10">
    <property type="entry name" value="Glutaredoxin"/>
    <property type="match status" value="1"/>
</dbReference>
<keyword evidence="1" id="KW-0812">Transmembrane</keyword>
<proteinExistence type="predicted"/>
<keyword evidence="1" id="KW-0472">Membrane</keyword>
<organism evidence="4 5">
    <name type="scientific">Bdellovibrio bacteriovorus</name>
    <dbReference type="NCBI Taxonomy" id="959"/>
    <lineage>
        <taxon>Bacteria</taxon>
        <taxon>Pseudomonadati</taxon>
        <taxon>Bdellovibrionota</taxon>
        <taxon>Bdellovibrionia</taxon>
        <taxon>Bdellovibrionales</taxon>
        <taxon>Pseudobdellovibrionaceae</taxon>
        <taxon>Bdellovibrio</taxon>
    </lineage>
</organism>
<dbReference type="AlphaFoldDB" id="A0A150WKG6"/>
<feature type="transmembrane region" description="Helical" evidence="1">
    <location>
        <begin position="483"/>
        <end position="507"/>
    </location>
</feature>
<protein>
    <submittedName>
        <fullName evidence="4">Gliding motility ABC transporter</fullName>
    </submittedName>
</protein>
<dbReference type="OrthoDB" id="341933at2"/>
<feature type="domain" description="ABC-type uncharacterised transport system" evidence="2">
    <location>
        <begin position="212"/>
        <end position="451"/>
    </location>
</feature>
<dbReference type="Proteomes" id="UP000075391">
    <property type="component" value="Unassembled WGS sequence"/>
</dbReference>
<sequence>MSKLGKISFLFAGISLVSMSITRYLIGDWVPFCWLALGLAVFFLGLGIAKDRAFFKEFFVMKTTKEGMSMGVLIVLMVAVLALVNYLGVKHYKTWDFSSAQSNTLSEQSVKLIKSLDSDLKVLFFYKKGVEGNEENRRMFRELIKKYQDQSSKVQLDFVEVNERPDLAQEYGVDKGSGVVFLDYKGRRNRVERIDEQEFTSALVKVTREKTKTIYFTVGHGEKDLNDSKEGLGLGSLKLMLENNRYVVKELPLIQNPKIPEDADVIVIAGPIQGFQAFEITALEEYLKKGGSLFLALESQNSAGLEGLVGKLGVQLENNYVMTIVDTVMGRGINQGPTVGGVFSQTNQITKSFARSEVTLFRYPQSLKKGKVPDTMIVDEIVKTPANSMAFQSMKISGDGPEGSFTLVDEVVGRFPGTPEDAKQFSAIIAGDVDFMSNQMLYQNLNRDLVLNSIAALAKEENLISITPKDPAATQMLLTETKFGVFLFAFIIPLPLLLLGTSVGLYLRRRNA</sequence>
<evidence type="ECO:0000259" key="3">
    <source>
        <dbReference type="Pfam" id="PF23357"/>
    </source>
</evidence>
<evidence type="ECO:0000313" key="4">
    <source>
        <dbReference type="EMBL" id="KYG64471.1"/>
    </source>
</evidence>
<evidence type="ECO:0000313" key="5">
    <source>
        <dbReference type="Proteomes" id="UP000075391"/>
    </source>
</evidence>
<evidence type="ECO:0000259" key="2">
    <source>
        <dbReference type="Pfam" id="PF09822"/>
    </source>
</evidence>
<name>A0A150WKG6_BDEBC</name>
<feature type="transmembrane region" description="Helical" evidence="1">
    <location>
        <begin position="70"/>
        <end position="89"/>
    </location>
</feature>